<keyword evidence="2" id="KW-0547">Nucleotide-binding</keyword>
<dbReference type="GO" id="GO:0005524">
    <property type="term" value="F:ATP binding"/>
    <property type="evidence" value="ECO:0007669"/>
    <property type="project" value="UniProtKB-KW"/>
</dbReference>
<dbReference type="RefSeq" id="WP_265964576.1">
    <property type="nucleotide sequence ID" value="NZ_JAPEVI010000003.1"/>
</dbReference>
<dbReference type="Proteomes" id="UP001300261">
    <property type="component" value="Unassembled WGS sequence"/>
</dbReference>
<keyword evidence="2" id="KW-0067">ATP-binding</keyword>
<feature type="compositionally biased region" description="Basic and acidic residues" evidence="1">
    <location>
        <begin position="446"/>
        <end position="474"/>
    </location>
</feature>
<dbReference type="Pfam" id="PF13589">
    <property type="entry name" value="HATPase_c_3"/>
    <property type="match status" value="1"/>
</dbReference>
<gene>
    <name evidence="2" type="ORF">ON753_19405</name>
</gene>
<feature type="region of interest" description="Disordered" evidence="1">
    <location>
        <begin position="425"/>
        <end position="474"/>
    </location>
</feature>
<dbReference type="InterPro" id="IPR036890">
    <property type="entry name" value="HATPase_C_sf"/>
</dbReference>
<organism evidence="2 3">
    <name type="scientific">Roseibium salinum</name>
    <dbReference type="NCBI Taxonomy" id="1604349"/>
    <lineage>
        <taxon>Bacteria</taxon>
        <taxon>Pseudomonadati</taxon>
        <taxon>Pseudomonadota</taxon>
        <taxon>Alphaproteobacteria</taxon>
        <taxon>Hyphomicrobiales</taxon>
        <taxon>Stappiaceae</taxon>
        <taxon>Roseibium</taxon>
    </lineage>
</organism>
<protein>
    <submittedName>
        <fullName evidence="2">ATP-binding protein</fullName>
    </submittedName>
</protein>
<evidence type="ECO:0000256" key="1">
    <source>
        <dbReference type="SAM" id="MobiDB-lite"/>
    </source>
</evidence>
<proteinExistence type="predicted"/>
<dbReference type="EMBL" id="JAPEVI010000003">
    <property type="protein sequence ID" value="MCX2724510.1"/>
    <property type="molecule type" value="Genomic_DNA"/>
</dbReference>
<evidence type="ECO:0000313" key="3">
    <source>
        <dbReference type="Proteomes" id="UP001300261"/>
    </source>
</evidence>
<dbReference type="SUPFAM" id="SSF55874">
    <property type="entry name" value="ATPase domain of HSP90 chaperone/DNA topoisomerase II/histidine kinase"/>
    <property type="match status" value="1"/>
</dbReference>
<comment type="caution">
    <text evidence="2">The sequence shown here is derived from an EMBL/GenBank/DDBJ whole genome shotgun (WGS) entry which is preliminary data.</text>
</comment>
<dbReference type="Gene3D" id="3.30.565.10">
    <property type="entry name" value="Histidine kinase-like ATPase, C-terminal domain"/>
    <property type="match status" value="1"/>
</dbReference>
<name>A0ABT3R5X8_9HYPH</name>
<sequence>MNQMANRAEGDIGAEIIPPELAVRAMRDSGYRNTDYALAELIDNSVQANATQVDVICLEVMKQVSQRKSRRIEQIAVIDNGDGMTPETLRIALQFGNGTHLRDRKGIGRFGMGLPNSSISQCRRLEVWSWQSGPNNAMWTYIDVNDIEAGRLKSVPQPIPKPVPPDWRERSSLFGTSGTLVLWSNFDDHRLQWRGAKATLENTETLIGRMYRKFIDTGDLTIRLAAYYDKEITFDATTRVNDPLYLTPQSCTPSPFDTEPMFQTWGEGDQEFTIEIDGQAHTVAVRISWAKEDTVTRGSSADRGSTTYGKHAAKNVGVSVVRERRELELDKAWTIGYDPRERWWGIEVEFPSALDEIFGVTNNKQHANTFASMAQFDWEEEAYPGEQRSAFRERLLANGDPRGLLIDIAEYIQQQLDEIRRRIKAQTKGKRSTQKRHDDPDVEDQASDKFRERAESGHETPSDKAGFSEDDKKELQDDLIENDHYTSTDAKDIVDAVVSRKRKVQFSTGHLDGHHFFSTKQFGDLTKITFNTNHPIHNQLLEALNPNTEDDTDADLLDRVHRASDTLKLLFAAWARYELEETQRHDELMEMRQEWGKMAKVFLREDAEGKK</sequence>
<feature type="compositionally biased region" description="Basic residues" evidence="1">
    <location>
        <begin position="425"/>
        <end position="434"/>
    </location>
</feature>
<accession>A0ABT3R5X8</accession>
<keyword evidence="3" id="KW-1185">Reference proteome</keyword>
<reference evidence="2 3" key="1">
    <citation type="journal article" date="2016" name="Int. J. Syst. Evol. Microbiol.">
        <title>Labrenzia salina sp. nov., isolated from the rhizosphere of the halophyte Arthrocnemum macrostachyum.</title>
        <authorList>
            <person name="Camacho M."/>
            <person name="Redondo-Gomez S."/>
            <person name="Rodriguez-Llorente I."/>
            <person name="Rohde M."/>
            <person name="Sproer C."/>
            <person name="Schumann P."/>
            <person name="Klenk H.P."/>
            <person name="Montero-Calasanz M.D.C."/>
        </authorList>
    </citation>
    <scope>NUCLEOTIDE SEQUENCE [LARGE SCALE GENOMIC DNA]</scope>
    <source>
        <strain evidence="2 3">DSM 29163</strain>
    </source>
</reference>
<evidence type="ECO:0000313" key="2">
    <source>
        <dbReference type="EMBL" id="MCX2724510.1"/>
    </source>
</evidence>